<dbReference type="PANTHER" id="PTHR11961">
    <property type="entry name" value="CYTOCHROME C"/>
    <property type="match status" value="1"/>
</dbReference>
<dbReference type="Pfam" id="PF00034">
    <property type="entry name" value="Cytochrom_C"/>
    <property type="match status" value="1"/>
</dbReference>
<comment type="caution">
    <text evidence="9">The sequence shown here is derived from an EMBL/GenBank/DDBJ whole genome shotgun (WGS) entry which is preliminary data.</text>
</comment>
<evidence type="ECO:0000256" key="6">
    <source>
        <dbReference type="PROSITE-ProRule" id="PRU00433"/>
    </source>
</evidence>
<dbReference type="GO" id="GO:0046872">
    <property type="term" value="F:metal ion binding"/>
    <property type="evidence" value="ECO:0007669"/>
    <property type="project" value="UniProtKB-KW"/>
</dbReference>
<reference evidence="9" key="2">
    <citation type="submission" date="2023-01" db="EMBL/GenBank/DDBJ databases">
        <authorList>
            <person name="Sun Q."/>
            <person name="Evtushenko L."/>
        </authorList>
    </citation>
    <scope>NUCLEOTIDE SEQUENCE</scope>
    <source>
        <strain evidence="9">VKM B-2748</strain>
    </source>
</reference>
<dbReference type="Gene3D" id="1.10.760.10">
    <property type="entry name" value="Cytochrome c-like domain"/>
    <property type="match status" value="1"/>
</dbReference>
<evidence type="ECO:0000259" key="8">
    <source>
        <dbReference type="PROSITE" id="PS51007"/>
    </source>
</evidence>
<organism evidence="9 10">
    <name type="scientific">Methylopila turkensis</name>
    <dbReference type="NCBI Taxonomy" id="1437816"/>
    <lineage>
        <taxon>Bacteria</taxon>
        <taxon>Pseudomonadati</taxon>
        <taxon>Pseudomonadota</taxon>
        <taxon>Alphaproteobacteria</taxon>
        <taxon>Hyphomicrobiales</taxon>
        <taxon>Methylopilaceae</taxon>
        <taxon>Methylopila</taxon>
    </lineage>
</organism>
<dbReference type="GO" id="GO:0009055">
    <property type="term" value="F:electron transfer activity"/>
    <property type="evidence" value="ECO:0007669"/>
    <property type="project" value="InterPro"/>
</dbReference>
<sequence>MKPHVAAAAAALALASFAAPAAAQDAAAGEKVFKRCAACHAVGEGAANKAGPELNGLIGRKVAGLDGYAYSAALKTYGEGKTWDEATLDQFLADPRGAAPGNKMAFAGLKKDDERKGVIAYLAQFDAGGAKK</sequence>
<feature type="domain" description="Cytochrome c" evidence="8">
    <location>
        <begin position="24"/>
        <end position="126"/>
    </location>
</feature>
<keyword evidence="4" id="KW-0249">Electron transport</keyword>
<evidence type="ECO:0000256" key="4">
    <source>
        <dbReference type="ARBA" id="ARBA00022982"/>
    </source>
</evidence>
<evidence type="ECO:0000256" key="3">
    <source>
        <dbReference type="ARBA" id="ARBA00022723"/>
    </source>
</evidence>
<protein>
    <submittedName>
        <fullName evidence="9">Cytochrome c-550</fullName>
    </submittedName>
</protein>
<keyword evidence="2 6" id="KW-0349">Heme</keyword>
<dbReference type="SUPFAM" id="SSF46626">
    <property type="entry name" value="Cytochrome c"/>
    <property type="match status" value="1"/>
</dbReference>
<dbReference type="GO" id="GO:0020037">
    <property type="term" value="F:heme binding"/>
    <property type="evidence" value="ECO:0007669"/>
    <property type="project" value="InterPro"/>
</dbReference>
<dbReference type="Proteomes" id="UP001143309">
    <property type="component" value="Unassembled WGS sequence"/>
</dbReference>
<dbReference type="InterPro" id="IPR009056">
    <property type="entry name" value="Cyt_c-like_dom"/>
</dbReference>
<dbReference type="InterPro" id="IPR036909">
    <property type="entry name" value="Cyt_c-like_dom_sf"/>
</dbReference>
<evidence type="ECO:0000313" key="10">
    <source>
        <dbReference type="Proteomes" id="UP001143309"/>
    </source>
</evidence>
<reference evidence="9" key="1">
    <citation type="journal article" date="2014" name="Int. J. Syst. Evol. Microbiol.">
        <title>Complete genome sequence of Corynebacterium casei LMG S-19264T (=DSM 44701T), isolated from a smear-ripened cheese.</title>
        <authorList>
            <consortium name="US DOE Joint Genome Institute (JGI-PGF)"/>
            <person name="Walter F."/>
            <person name="Albersmeier A."/>
            <person name="Kalinowski J."/>
            <person name="Ruckert C."/>
        </authorList>
    </citation>
    <scope>NUCLEOTIDE SEQUENCE</scope>
    <source>
        <strain evidence="9">VKM B-2748</strain>
    </source>
</reference>
<dbReference type="RefSeq" id="WP_271201189.1">
    <property type="nucleotide sequence ID" value="NZ_BSFL01000003.1"/>
</dbReference>
<evidence type="ECO:0000256" key="2">
    <source>
        <dbReference type="ARBA" id="ARBA00022617"/>
    </source>
</evidence>
<feature type="signal peptide" evidence="7">
    <location>
        <begin position="1"/>
        <end position="21"/>
    </location>
</feature>
<dbReference type="PRINTS" id="PR00604">
    <property type="entry name" value="CYTCHRMECIAB"/>
</dbReference>
<keyword evidence="3 6" id="KW-0479">Metal-binding</keyword>
<keyword evidence="10" id="KW-1185">Reference proteome</keyword>
<evidence type="ECO:0000256" key="5">
    <source>
        <dbReference type="ARBA" id="ARBA00023004"/>
    </source>
</evidence>
<evidence type="ECO:0000256" key="1">
    <source>
        <dbReference type="ARBA" id="ARBA00022448"/>
    </source>
</evidence>
<dbReference type="InterPro" id="IPR002327">
    <property type="entry name" value="Cyt_c_1A/1B"/>
</dbReference>
<dbReference type="AlphaFoldDB" id="A0A9W6JN63"/>
<name>A0A9W6JN63_9HYPH</name>
<keyword evidence="5 6" id="KW-0408">Iron</keyword>
<evidence type="ECO:0000313" key="9">
    <source>
        <dbReference type="EMBL" id="GLK80701.1"/>
    </source>
</evidence>
<feature type="chain" id="PRO_5040996693" evidence="7">
    <location>
        <begin position="22"/>
        <end position="132"/>
    </location>
</feature>
<evidence type="ECO:0000256" key="7">
    <source>
        <dbReference type="SAM" id="SignalP"/>
    </source>
</evidence>
<keyword evidence="7" id="KW-0732">Signal</keyword>
<dbReference type="PROSITE" id="PS51007">
    <property type="entry name" value="CYTC"/>
    <property type="match status" value="1"/>
</dbReference>
<keyword evidence="1" id="KW-0813">Transport</keyword>
<accession>A0A9W6JN63</accession>
<dbReference type="EMBL" id="BSFL01000003">
    <property type="protein sequence ID" value="GLK80701.1"/>
    <property type="molecule type" value="Genomic_DNA"/>
</dbReference>
<gene>
    <name evidence="9" type="primary">cycA_2</name>
    <name evidence="9" type="ORF">GCM10008174_24420</name>
</gene>
<proteinExistence type="predicted"/>